<name>U3GS47_9CORY</name>
<dbReference type="Proteomes" id="UP000016943">
    <property type="component" value="Chromosome"/>
</dbReference>
<sequence length="73" mass="8305">MNLHDINKAAAEQLEHLDKVQARLVSMFTDLNAVMAYHERKEANLELAEATAKVGAERREWLEFVARVNGILD</sequence>
<reference evidence="1 2" key="1">
    <citation type="journal article" date="2013" name="Genome Announc.">
        <title>Whole-Genome Sequence of the Clinical Strain Corynebacterium argentoratense DSM 44202, Isolated from a Human Throat Specimen.</title>
        <authorList>
            <person name="Bomholt C."/>
            <person name="Glaub A."/>
            <person name="Gravermann K."/>
            <person name="Albersmeier A."/>
            <person name="Brinkrolf K."/>
            <person name="Ruckert C."/>
            <person name="Tauch A."/>
        </authorList>
    </citation>
    <scope>NUCLEOTIDE SEQUENCE [LARGE SCALE GENOMIC DNA]</scope>
    <source>
        <strain evidence="1">DSM 44202</strain>
    </source>
</reference>
<dbReference type="EMBL" id="CP006365">
    <property type="protein sequence ID" value="AGU14220.1"/>
    <property type="molecule type" value="Genomic_DNA"/>
</dbReference>
<accession>U3GS47</accession>
<keyword evidence="2" id="KW-1185">Reference proteome</keyword>
<organism evidence="1 2">
    <name type="scientific">Corynebacterium argentoratense DSM 44202</name>
    <dbReference type="NCBI Taxonomy" id="1348662"/>
    <lineage>
        <taxon>Bacteria</taxon>
        <taxon>Bacillati</taxon>
        <taxon>Actinomycetota</taxon>
        <taxon>Actinomycetes</taxon>
        <taxon>Mycobacteriales</taxon>
        <taxon>Corynebacteriaceae</taxon>
        <taxon>Corynebacterium</taxon>
    </lineage>
</organism>
<dbReference type="RefSeq" id="WP_020975340.1">
    <property type="nucleotide sequence ID" value="NC_022198.1"/>
</dbReference>
<dbReference type="GeneID" id="78248908"/>
<dbReference type="AlphaFoldDB" id="U3GS47"/>
<proteinExistence type="predicted"/>
<evidence type="ECO:0000313" key="1">
    <source>
        <dbReference type="EMBL" id="AGU14220.1"/>
    </source>
</evidence>
<dbReference type="HOGENOM" id="CLU_2698328_0_0_11"/>
<gene>
    <name evidence="1" type="ORF">CARG_00055</name>
</gene>
<dbReference type="KEGG" id="caz:CARG_00055"/>
<protein>
    <submittedName>
        <fullName evidence="1">Uncharacterized protein</fullName>
    </submittedName>
</protein>
<dbReference type="PATRIC" id="fig|1348662.3.peg.10"/>
<evidence type="ECO:0000313" key="2">
    <source>
        <dbReference type="Proteomes" id="UP000016943"/>
    </source>
</evidence>